<dbReference type="AlphaFoldDB" id="A0A1J5QND2"/>
<gene>
    <name evidence="2" type="ORF">GALL_331080</name>
</gene>
<comment type="caution">
    <text evidence="2">The sequence shown here is derived from an EMBL/GenBank/DDBJ whole genome shotgun (WGS) entry which is preliminary data.</text>
</comment>
<dbReference type="Pfam" id="PF03435">
    <property type="entry name" value="Sacchrp_dh_NADP"/>
    <property type="match status" value="1"/>
</dbReference>
<proteinExistence type="predicted"/>
<dbReference type="Gene3D" id="3.30.360.10">
    <property type="entry name" value="Dihydrodipicolinate Reductase, domain 2"/>
    <property type="match status" value="1"/>
</dbReference>
<sequence>MHTVLVLGGYGSCGAHISRALAGDPDILLLIAGRNLQKAQRFALQLGLSARRGQYLDATATTLSSELLGLGVNTLIHAAGPFRGRDYRVARACIEAGCHYIDLADDRDFVADISHLDGMARAAGVLVTSGASTVPALSAAVVDHFLPQFSRLDSIDHGFAAGAATPGLAALRSMLESCGKPFKRLQDGAWQTVFGWQGLRLRSYPQPVGRRWQANCDTPDLALFPLRYPGVRTVTSHAGLGMPVIQLAIWMLSWPVRRGWVANPASLATPLRWLGRGLEVLGSGNCAMRMTLSGLDPKGQPLIRTWHMLAFNRHGSGIPCGGAIALTRKLARGDAMPAGAGACVGLLTLEEYLAALAALEIIQILS</sequence>
<protein>
    <submittedName>
        <fullName evidence="2">Saccharopine dehydrogenase</fullName>
    </submittedName>
</protein>
<dbReference type="PANTHER" id="PTHR43796">
    <property type="entry name" value="CARBOXYNORSPERMIDINE SYNTHASE"/>
    <property type="match status" value="1"/>
</dbReference>
<organism evidence="2">
    <name type="scientific">mine drainage metagenome</name>
    <dbReference type="NCBI Taxonomy" id="410659"/>
    <lineage>
        <taxon>unclassified sequences</taxon>
        <taxon>metagenomes</taxon>
        <taxon>ecological metagenomes</taxon>
    </lineage>
</organism>
<dbReference type="SUPFAM" id="SSF51735">
    <property type="entry name" value="NAD(P)-binding Rossmann-fold domains"/>
    <property type="match status" value="1"/>
</dbReference>
<dbReference type="Gene3D" id="3.40.50.720">
    <property type="entry name" value="NAD(P)-binding Rossmann-like Domain"/>
    <property type="match status" value="1"/>
</dbReference>
<dbReference type="EMBL" id="MLJW01000571">
    <property type="protein sequence ID" value="OIQ85062.1"/>
    <property type="molecule type" value="Genomic_DNA"/>
</dbReference>
<evidence type="ECO:0000259" key="1">
    <source>
        <dbReference type="Pfam" id="PF03435"/>
    </source>
</evidence>
<evidence type="ECO:0000313" key="2">
    <source>
        <dbReference type="EMBL" id="OIQ85062.1"/>
    </source>
</evidence>
<feature type="domain" description="Saccharopine dehydrogenase NADP binding" evidence="1">
    <location>
        <begin position="4"/>
        <end position="104"/>
    </location>
</feature>
<name>A0A1J5QND2_9ZZZZ</name>
<dbReference type="InterPro" id="IPR036291">
    <property type="entry name" value="NAD(P)-bd_dom_sf"/>
</dbReference>
<accession>A0A1J5QND2</accession>
<dbReference type="InterPro" id="IPR005097">
    <property type="entry name" value="Sacchrp_dh_NADP-bd"/>
</dbReference>
<reference evidence="2" key="1">
    <citation type="submission" date="2016-10" db="EMBL/GenBank/DDBJ databases">
        <title>Sequence of Gallionella enrichment culture.</title>
        <authorList>
            <person name="Poehlein A."/>
            <person name="Muehling M."/>
            <person name="Daniel R."/>
        </authorList>
    </citation>
    <scope>NUCLEOTIDE SEQUENCE</scope>
</reference>
<dbReference type="PANTHER" id="PTHR43796:SF2">
    <property type="entry name" value="CARBOXYNORSPERMIDINE SYNTHASE"/>
    <property type="match status" value="1"/>
</dbReference>